<dbReference type="EMBL" id="JASMQC010000017">
    <property type="protein sequence ID" value="KAK1938786.1"/>
    <property type="molecule type" value="Genomic_DNA"/>
</dbReference>
<comment type="caution">
    <text evidence="2">The sequence shown here is derived from an EMBL/GenBank/DDBJ whole genome shotgun (WGS) entry which is preliminary data.</text>
</comment>
<dbReference type="Proteomes" id="UP001259832">
    <property type="component" value="Unassembled WGS sequence"/>
</dbReference>
<reference evidence="2" key="1">
    <citation type="submission" date="2023-08" db="EMBL/GenBank/DDBJ databases">
        <title>Reference Genome Resource for the Citrus Pathogen Phytophthora citrophthora.</title>
        <authorList>
            <person name="Moller H."/>
            <person name="Coetzee B."/>
            <person name="Rose L.J."/>
            <person name="Van Niekerk J.M."/>
        </authorList>
    </citation>
    <scope>NUCLEOTIDE SEQUENCE</scope>
    <source>
        <strain evidence="2">STE-U-9442</strain>
    </source>
</reference>
<protein>
    <submittedName>
        <fullName evidence="2">Uncharacterized protein</fullName>
    </submittedName>
</protein>
<keyword evidence="3" id="KW-1185">Reference proteome</keyword>
<name>A0AAD9GHY2_9STRA</name>
<evidence type="ECO:0000313" key="3">
    <source>
        <dbReference type="Proteomes" id="UP001259832"/>
    </source>
</evidence>
<keyword evidence="1" id="KW-0812">Transmembrane</keyword>
<sequence length="218" mass="24741">MFCQFFFSSEARKLAASWVFTTICCFSRPTWPMATFRHMTFFIWNLMVARTWSAFSVRESLDVTRVGNLPALLRPGPNRRGICLIRVSEARKASYFLANFLMTFLFLLNFFSVTQHTDLHVRAGHSGQLEGTTETLVFLRVVVLQGDLQLNGLIKVALLALHLLTVEVDGLTGREGQDVVHSLGQKFRVQFAHSFFWFSKGVGALLTTTIQRENEVEA</sequence>
<proteinExistence type="predicted"/>
<evidence type="ECO:0000313" key="2">
    <source>
        <dbReference type="EMBL" id="KAK1938786.1"/>
    </source>
</evidence>
<organism evidence="2 3">
    <name type="scientific">Phytophthora citrophthora</name>
    <dbReference type="NCBI Taxonomy" id="4793"/>
    <lineage>
        <taxon>Eukaryota</taxon>
        <taxon>Sar</taxon>
        <taxon>Stramenopiles</taxon>
        <taxon>Oomycota</taxon>
        <taxon>Peronosporomycetes</taxon>
        <taxon>Peronosporales</taxon>
        <taxon>Peronosporaceae</taxon>
        <taxon>Phytophthora</taxon>
    </lineage>
</organism>
<keyword evidence="1" id="KW-1133">Transmembrane helix</keyword>
<evidence type="ECO:0000256" key="1">
    <source>
        <dbReference type="SAM" id="Phobius"/>
    </source>
</evidence>
<dbReference type="AlphaFoldDB" id="A0AAD9GHY2"/>
<feature type="transmembrane region" description="Helical" evidence="1">
    <location>
        <begin position="95"/>
        <end position="113"/>
    </location>
</feature>
<gene>
    <name evidence="2" type="ORF">P3T76_008861</name>
</gene>
<keyword evidence="1" id="KW-0472">Membrane</keyword>
<accession>A0AAD9GHY2</accession>